<name>A0A2A2JFK9_9BILA</name>
<organism evidence="1 2">
    <name type="scientific">Diploscapter pachys</name>
    <dbReference type="NCBI Taxonomy" id="2018661"/>
    <lineage>
        <taxon>Eukaryota</taxon>
        <taxon>Metazoa</taxon>
        <taxon>Ecdysozoa</taxon>
        <taxon>Nematoda</taxon>
        <taxon>Chromadorea</taxon>
        <taxon>Rhabditida</taxon>
        <taxon>Rhabditina</taxon>
        <taxon>Rhabditomorpha</taxon>
        <taxon>Rhabditoidea</taxon>
        <taxon>Rhabditidae</taxon>
        <taxon>Diploscapter</taxon>
    </lineage>
</organism>
<evidence type="ECO:0008006" key="3">
    <source>
        <dbReference type="Google" id="ProtNLM"/>
    </source>
</evidence>
<dbReference type="AlphaFoldDB" id="A0A2A2JFK9"/>
<dbReference type="PANTHER" id="PTHR45908">
    <property type="entry name" value="PROTEIN CBG11750-RELATED"/>
    <property type="match status" value="1"/>
</dbReference>
<reference evidence="1 2" key="1">
    <citation type="journal article" date="2017" name="Curr. Biol.">
        <title>Genome architecture and evolution of a unichromosomal asexual nematode.</title>
        <authorList>
            <person name="Fradin H."/>
            <person name="Zegar C."/>
            <person name="Gutwein M."/>
            <person name="Lucas J."/>
            <person name="Kovtun M."/>
            <person name="Corcoran D."/>
            <person name="Baugh L.R."/>
            <person name="Kiontke K."/>
            <person name="Gunsalus K."/>
            <person name="Fitch D.H."/>
            <person name="Piano F."/>
        </authorList>
    </citation>
    <scope>NUCLEOTIDE SEQUENCE [LARGE SCALE GENOMIC DNA]</scope>
    <source>
        <strain evidence="1">PF1309</strain>
    </source>
</reference>
<protein>
    <recommendedName>
        <fullName evidence="3">Fungal lipase-like domain-containing protein</fullName>
    </recommendedName>
</protein>
<evidence type="ECO:0000313" key="2">
    <source>
        <dbReference type="Proteomes" id="UP000218231"/>
    </source>
</evidence>
<sequence>MRNLDLWDINKILPFTYGTSRVGDTMFAAKLSQSVNRLFRLLYLKDPVALYPPTTIDRTKPPNINETGAYAHYGYTIWYKTAYPVLELYQNQKCENPEDAKCDDNGNDPAQHYAYFGYKQSDYDAYTC</sequence>
<accession>A0A2A2JFK9</accession>
<dbReference type="EMBL" id="LIAE01010465">
    <property type="protein sequence ID" value="PAV60500.1"/>
    <property type="molecule type" value="Genomic_DNA"/>
</dbReference>
<keyword evidence="2" id="KW-1185">Reference proteome</keyword>
<dbReference type="SUPFAM" id="SSF53474">
    <property type="entry name" value="alpha/beta-Hydrolases"/>
    <property type="match status" value="1"/>
</dbReference>
<dbReference type="InterPro" id="IPR029058">
    <property type="entry name" value="AB_hydrolase_fold"/>
</dbReference>
<gene>
    <name evidence="1" type="ORF">WR25_25514</name>
</gene>
<comment type="caution">
    <text evidence="1">The sequence shown here is derived from an EMBL/GenBank/DDBJ whole genome shotgun (WGS) entry which is preliminary data.</text>
</comment>
<dbReference type="OrthoDB" id="426718at2759"/>
<proteinExistence type="predicted"/>
<evidence type="ECO:0000313" key="1">
    <source>
        <dbReference type="EMBL" id="PAV60500.1"/>
    </source>
</evidence>
<dbReference type="Proteomes" id="UP000218231">
    <property type="component" value="Unassembled WGS sequence"/>
</dbReference>
<dbReference type="Gene3D" id="3.40.50.1820">
    <property type="entry name" value="alpha/beta hydrolase"/>
    <property type="match status" value="1"/>
</dbReference>